<evidence type="ECO:0000313" key="1">
    <source>
        <dbReference type="EMBL" id="DAD48032.1"/>
    </source>
</evidence>
<name>A0A822ZS04_NELNU</name>
<keyword evidence="2" id="KW-1185">Reference proteome</keyword>
<gene>
    <name evidence="1" type="ORF">HUJ06_017969</name>
</gene>
<comment type="caution">
    <text evidence="1">The sequence shown here is derived from an EMBL/GenBank/DDBJ whole genome shotgun (WGS) entry which is preliminary data.</text>
</comment>
<accession>A0A822ZS04</accession>
<sequence length="60" mass="7276">MAVSLNYRSLTVEGDTKVIEGWLRNNSIGTWIYKYLSDYWRQSRTECYFSLDLERWEQFG</sequence>
<proteinExistence type="predicted"/>
<dbReference type="Proteomes" id="UP000607653">
    <property type="component" value="Unassembled WGS sequence"/>
</dbReference>
<dbReference type="EMBL" id="DUZY01000008">
    <property type="protein sequence ID" value="DAD48032.1"/>
    <property type="molecule type" value="Genomic_DNA"/>
</dbReference>
<organism evidence="1 2">
    <name type="scientific">Nelumbo nucifera</name>
    <name type="common">Sacred lotus</name>
    <dbReference type="NCBI Taxonomy" id="4432"/>
    <lineage>
        <taxon>Eukaryota</taxon>
        <taxon>Viridiplantae</taxon>
        <taxon>Streptophyta</taxon>
        <taxon>Embryophyta</taxon>
        <taxon>Tracheophyta</taxon>
        <taxon>Spermatophyta</taxon>
        <taxon>Magnoliopsida</taxon>
        <taxon>Proteales</taxon>
        <taxon>Nelumbonaceae</taxon>
        <taxon>Nelumbo</taxon>
    </lineage>
</organism>
<protein>
    <submittedName>
        <fullName evidence="1">Uncharacterized protein</fullName>
    </submittedName>
</protein>
<reference evidence="1 2" key="1">
    <citation type="journal article" date="2020" name="Mol. Biol. Evol.">
        <title>Distinct Expression and Methylation Patterns for Genes with Different Fates following a Single Whole-Genome Duplication in Flowering Plants.</title>
        <authorList>
            <person name="Shi T."/>
            <person name="Rahmani R.S."/>
            <person name="Gugger P.F."/>
            <person name="Wang M."/>
            <person name="Li H."/>
            <person name="Zhang Y."/>
            <person name="Li Z."/>
            <person name="Wang Q."/>
            <person name="Van de Peer Y."/>
            <person name="Marchal K."/>
            <person name="Chen J."/>
        </authorList>
    </citation>
    <scope>NUCLEOTIDE SEQUENCE [LARGE SCALE GENOMIC DNA]</scope>
    <source>
        <tissue evidence="1">Leaf</tissue>
    </source>
</reference>
<dbReference type="AlphaFoldDB" id="A0A822ZS04"/>
<evidence type="ECO:0000313" key="2">
    <source>
        <dbReference type="Proteomes" id="UP000607653"/>
    </source>
</evidence>